<feature type="transmembrane region" description="Helical" evidence="1">
    <location>
        <begin position="9"/>
        <end position="30"/>
    </location>
</feature>
<keyword evidence="1" id="KW-1133">Transmembrane helix</keyword>
<proteinExistence type="predicted"/>
<evidence type="ECO:0000313" key="2">
    <source>
        <dbReference type="EMBL" id="MPN49602.1"/>
    </source>
</evidence>
<keyword evidence="1" id="KW-0472">Membrane</keyword>
<evidence type="ECO:0000256" key="1">
    <source>
        <dbReference type="SAM" id="Phobius"/>
    </source>
</evidence>
<reference evidence="2" key="1">
    <citation type="submission" date="2019-08" db="EMBL/GenBank/DDBJ databases">
        <authorList>
            <person name="Kucharzyk K."/>
            <person name="Murdoch R.W."/>
            <person name="Higgins S."/>
            <person name="Loffler F."/>
        </authorList>
    </citation>
    <scope>NUCLEOTIDE SEQUENCE</scope>
</reference>
<name>A0A645IFJ2_9ZZZZ</name>
<feature type="transmembrane region" description="Helical" evidence="1">
    <location>
        <begin position="42"/>
        <end position="61"/>
    </location>
</feature>
<organism evidence="2">
    <name type="scientific">bioreactor metagenome</name>
    <dbReference type="NCBI Taxonomy" id="1076179"/>
    <lineage>
        <taxon>unclassified sequences</taxon>
        <taxon>metagenomes</taxon>
        <taxon>ecological metagenomes</taxon>
    </lineage>
</organism>
<feature type="transmembrane region" description="Helical" evidence="1">
    <location>
        <begin position="119"/>
        <end position="136"/>
    </location>
</feature>
<dbReference type="EMBL" id="VSSQ01113003">
    <property type="protein sequence ID" value="MPN49602.1"/>
    <property type="molecule type" value="Genomic_DNA"/>
</dbReference>
<keyword evidence="1" id="KW-0812">Transmembrane</keyword>
<sequence>MRVKSWIKYFIYMCLIIIIVFLGQHVFGVYKQSIQETFDSRLYYDIFMIIFYGSIGLLLGLEHFIHEKRKKGPWAVNFPKIALMVVPSLYFSFTMFIYYNNIDVLLFPIKVLIKDGTNFITAFQIIFGYSIITSFYKSNKVNIDTL</sequence>
<feature type="transmembrane region" description="Helical" evidence="1">
    <location>
        <begin position="81"/>
        <end position="99"/>
    </location>
</feature>
<gene>
    <name evidence="2" type="ORF">SDC9_197224</name>
</gene>
<dbReference type="AlphaFoldDB" id="A0A645IFJ2"/>
<accession>A0A645IFJ2</accession>
<comment type="caution">
    <text evidence="2">The sequence shown here is derived from an EMBL/GenBank/DDBJ whole genome shotgun (WGS) entry which is preliminary data.</text>
</comment>
<protein>
    <submittedName>
        <fullName evidence="2">Uncharacterized protein</fullName>
    </submittedName>
</protein>